<evidence type="ECO:0000256" key="2">
    <source>
        <dbReference type="ARBA" id="ARBA00022771"/>
    </source>
</evidence>
<feature type="domain" description="PHD-type" evidence="8">
    <location>
        <begin position="265"/>
        <end position="316"/>
    </location>
</feature>
<feature type="region of interest" description="Disordered" evidence="7">
    <location>
        <begin position="732"/>
        <end position="784"/>
    </location>
</feature>
<gene>
    <name evidence="9" type="ORF">RchiOBHm_Chr1g0384581</name>
</gene>
<feature type="compositionally biased region" description="Low complexity" evidence="7">
    <location>
        <begin position="590"/>
        <end position="600"/>
    </location>
</feature>
<evidence type="ECO:0000313" key="10">
    <source>
        <dbReference type="Proteomes" id="UP000238479"/>
    </source>
</evidence>
<organism evidence="9 10">
    <name type="scientific">Rosa chinensis</name>
    <name type="common">China rose</name>
    <dbReference type="NCBI Taxonomy" id="74649"/>
    <lineage>
        <taxon>Eukaryota</taxon>
        <taxon>Viridiplantae</taxon>
        <taxon>Streptophyta</taxon>
        <taxon>Embryophyta</taxon>
        <taxon>Tracheophyta</taxon>
        <taxon>Spermatophyta</taxon>
        <taxon>Magnoliopsida</taxon>
        <taxon>eudicotyledons</taxon>
        <taxon>Gunneridae</taxon>
        <taxon>Pentapetalae</taxon>
        <taxon>rosids</taxon>
        <taxon>fabids</taxon>
        <taxon>Rosales</taxon>
        <taxon>Rosaceae</taxon>
        <taxon>Rosoideae</taxon>
        <taxon>Rosoideae incertae sedis</taxon>
        <taxon>Rosa</taxon>
    </lineage>
</organism>
<dbReference type="EMBL" id="PDCK01000039">
    <property type="protein sequence ID" value="PRQ60741.1"/>
    <property type="molecule type" value="Genomic_DNA"/>
</dbReference>
<sequence length="1391" mass="153108">MGSKAVEVSDETCHVSGANQYSVNVSDNLSSFKSKACDSLQHTTSETSNLLSVNSSYDSLSENAESRAPLRFSNTSDDLEGVEKLPNTYIDSKVVQVHEDNISCVSKANDTNTAFSNHNRNVERKNLACSLASVGSVGPEEFGKPPNSVFLEIPHLKNPSSGSGRSKERVPEFSGLMDSSLTKEAITSQKFASYKGLEASTKICPKFEAETSDDGQDSKQEALKFSDHGEQDIKSSQVVGAAAMQPLQSVNGDDSDESDIVEHDVKVCDICGDAGREESLATCSRCSDGAEHIYCMRKMLRRVPKGDWLCEECKFTEQTENQKQDLDGNRMKKAILSTQLSNKRRADNTEAAPPSKRQTLETRVGSPKPPSPKRTVALSRESSFKSMDKDKLKSAYQTSLSTNDVSEATRSPTTGPRLHTAKGALLKSNSFNMYTKAKVKLVDNIVPQKQKGSKEHGTLDMKERTARMMGKSVSFRSPDSGRSNVSDSKVKMLSSKFNPLQDLKGMKQLKERSTVERKNLSKLERPPVSLITSSAIVSTPKVDQASRGDTSLLSSVSNLREHKAQLSDGKLNTSSKAISSLTRKGVETQSSPGGSSPISGMCSAASEEKSNQVISNNEPLSSYSQPVEKLPADDEGKLEDTLRSWEMTNQTDKTRETSVRSRPIVAASSKSLFCSICKEIGHTAESCKSGISQASVTDVSSPRSYREEVPRDSRLKDAIHAALLRKPEIYKKKTLPDQSDELSASNMESSSEVASPEFVSNMLNNNTYTEGSHDGEAIPGSSTSDFYKNTLQPANSVIPSRVVDSGSVLPSFGKSTMRDLQRQASVGMSVLMKTTAIPEYEYIWQGSFELQRGGNILDLCGGIQAHLSTCASPKVLEVVNKFPHKVPLKEVPRLCVWPAQFHQSGVREDNIALYFFAKDLESYERNYKILIDAMIKNDLALKGRFGGVELLILPSNQLPEKSQRWNMLYFLWGVFRETRVHYIDSTRKLDVPGLNDVSLDNDTPTVMALSKNLHVPEHIGAADRLSGAASASKSPEPVVLTVSKDLESKDTYPEEMCFGSKENLVLQDSRVDSEYTTNNAGLSGGVKRTTPSLQEVCLRESRLDTVGPVGMQRIADRKNMVGIPGGDEEVILEKVKIDRDEFKQVKELKREDGSKEMETAFVRDLTTRVNSCQSNNRIHPHIDLSEPAASSTTNQEMPWNVVNTMQRDGQSDSKKPKLDTSELHGFSTSKSVLSTSEEEMNCPEACDEKVIPEDLGTTERHFFPVESRNVQDFQMDNNSLPWKNFSSGNEDKSDGFPSLELALRAETKPPSKGNLPFFVGLGGERDNQDRSLVKTLGEKEDDVSASLSLSLSFPFPDKEQPVKPVTKSEQLLPERHHVNTSLLLFGRFPEK</sequence>
<dbReference type="SUPFAM" id="SSF57903">
    <property type="entry name" value="FYVE/PHD zinc finger"/>
    <property type="match status" value="1"/>
</dbReference>
<feature type="compositionally biased region" description="Polar residues" evidence="7">
    <location>
        <begin position="395"/>
        <end position="414"/>
    </location>
</feature>
<dbReference type="InterPro" id="IPR001965">
    <property type="entry name" value="Znf_PHD"/>
</dbReference>
<dbReference type="InterPro" id="IPR049914">
    <property type="entry name" value="PHD1-3/5-6"/>
</dbReference>
<evidence type="ECO:0000313" key="9">
    <source>
        <dbReference type="EMBL" id="PRQ60741.1"/>
    </source>
</evidence>
<name>A0A2P6SPY9_ROSCH</name>
<dbReference type="GO" id="GO:0034244">
    <property type="term" value="P:negative regulation of transcription elongation by RNA polymerase II"/>
    <property type="evidence" value="ECO:0007669"/>
    <property type="project" value="InterPro"/>
</dbReference>
<dbReference type="PROSITE" id="PS50016">
    <property type="entry name" value="ZF_PHD_2"/>
    <property type="match status" value="1"/>
</dbReference>
<keyword evidence="4" id="KW-0805">Transcription regulation</keyword>
<feature type="region of interest" description="Disordered" evidence="7">
    <location>
        <begin position="337"/>
        <end position="419"/>
    </location>
</feature>
<dbReference type="InterPro" id="IPR056280">
    <property type="entry name" value="AIPP2-like_SPOC"/>
</dbReference>
<dbReference type="GO" id="GO:0140566">
    <property type="term" value="F:histone reader activity"/>
    <property type="evidence" value="ECO:0007669"/>
    <property type="project" value="InterPro"/>
</dbReference>
<dbReference type="Gene3D" id="3.30.40.10">
    <property type="entry name" value="Zinc/RING finger domain, C3HC4 (zinc finger)"/>
    <property type="match status" value="1"/>
</dbReference>
<evidence type="ECO:0000256" key="1">
    <source>
        <dbReference type="ARBA" id="ARBA00022723"/>
    </source>
</evidence>
<keyword evidence="2 6" id="KW-0863">Zinc-finger</keyword>
<dbReference type="Pfam" id="PF23121">
    <property type="entry name" value="SPOC_AIPP2"/>
    <property type="match status" value="1"/>
</dbReference>
<evidence type="ECO:0000256" key="3">
    <source>
        <dbReference type="ARBA" id="ARBA00022833"/>
    </source>
</evidence>
<evidence type="ECO:0000256" key="4">
    <source>
        <dbReference type="ARBA" id="ARBA00023015"/>
    </source>
</evidence>
<evidence type="ECO:0000256" key="7">
    <source>
        <dbReference type="SAM" id="MobiDB-lite"/>
    </source>
</evidence>
<comment type="caution">
    <text evidence="9">The sequence shown here is derived from an EMBL/GenBank/DDBJ whole genome shotgun (WGS) entry which is preliminary data.</text>
</comment>
<accession>A0A2P6SPY9</accession>
<feature type="compositionally biased region" description="Basic and acidic residues" evidence="7">
    <location>
        <begin position="382"/>
        <end position="393"/>
    </location>
</feature>
<dbReference type="STRING" id="74649.A0A2P6SPY9"/>
<dbReference type="InterPro" id="IPR019787">
    <property type="entry name" value="Znf_PHD-finger"/>
</dbReference>
<dbReference type="InterPro" id="IPR013083">
    <property type="entry name" value="Znf_RING/FYVE/PHD"/>
</dbReference>
<evidence type="ECO:0000256" key="5">
    <source>
        <dbReference type="ARBA" id="ARBA00023163"/>
    </source>
</evidence>
<dbReference type="Proteomes" id="UP000238479">
    <property type="component" value="Chromosome 1"/>
</dbReference>
<dbReference type="PANTHER" id="PTHR33304:SF9">
    <property type="entry name" value="RING_FYVE_PHD ZINC FINGER SUPERFAMILY PROTEIN"/>
    <property type="match status" value="1"/>
</dbReference>
<dbReference type="PANTHER" id="PTHR33304">
    <property type="match status" value="1"/>
</dbReference>
<feature type="compositionally biased region" description="Polar residues" evidence="7">
    <location>
        <begin position="741"/>
        <end position="753"/>
    </location>
</feature>
<proteinExistence type="predicted"/>
<feature type="compositionally biased region" description="Polar residues" evidence="7">
    <location>
        <begin position="611"/>
        <end position="625"/>
    </location>
</feature>
<keyword evidence="3" id="KW-0862">Zinc</keyword>
<dbReference type="InterPro" id="IPR011011">
    <property type="entry name" value="Znf_FYVE_PHD"/>
</dbReference>
<keyword evidence="5" id="KW-0804">Transcription</keyword>
<feature type="compositionally biased region" description="Polar residues" evidence="7">
    <location>
        <begin position="761"/>
        <end position="770"/>
    </location>
</feature>
<keyword evidence="1" id="KW-0479">Metal-binding</keyword>
<dbReference type="OMA" id="AGRDNME"/>
<reference evidence="9 10" key="1">
    <citation type="journal article" date="2018" name="Nat. Genet.">
        <title>The Rosa genome provides new insights in the design of modern roses.</title>
        <authorList>
            <person name="Bendahmane M."/>
        </authorList>
    </citation>
    <scope>NUCLEOTIDE SEQUENCE [LARGE SCALE GENOMIC DNA]</scope>
    <source>
        <strain evidence="10">cv. Old Blush</strain>
    </source>
</reference>
<feature type="region of interest" description="Disordered" evidence="7">
    <location>
        <begin position="580"/>
        <end position="635"/>
    </location>
</feature>
<dbReference type="GO" id="GO:0008270">
    <property type="term" value="F:zinc ion binding"/>
    <property type="evidence" value="ECO:0007669"/>
    <property type="project" value="UniProtKB-KW"/>
</dbReference>
<protein>
    <submittedName>
        <fullName evidence="9">Putative chromatin regulator PHD family</fullName>
    </submittedName>
</protein>
<dbReference type="Gramene" id="PRQ60741">
    <property type="protein sequence ID" value="PRQ60741"/>
    <property type="gene ID" value="RchiOBHm_Chr1g0384581"/>
</dbReference>
<evidence type="ECO:0000259" key="8">
    <source>
        <dbReference type="PROSITE" id="PS50016"/>
    </source>
</evidence>
<keyword evidence="10" id="KW-1185">Reference proteome</keyword>
<dbReference type="SMART" id="SM00249">
    <property type="entry name" value="PHD"/>
    <property type="match status" value="1"/>
</dbReference>
<evidence type="ECO:0000256" key="6">
    <source>
        <dbReference type="PROSITE-ProRule" id="PRU00146"/>
    </source>
</evidence>